<accession>X1ESV2</accession>
<reference evidence="1" key="1">
    <citation type="journal article" date="2014" name="Front. Microbiol.">
        <title>High frequency of phylogenetically diverse reductive dehalogenase-homologous genes in deep subseafloor sedimentary metagenomes.</title>
        <authorList>
            <person name="Kawai M."/>
            <person name="Futagami T."/>
            <person name="Toyoda A."/>
            <person name="Takaki Y."/>
            <person name="Nishi S."/>
            <person name="Hori S."/>
            <person name="Arai W."/>
            <person name="Tsubouchi T."/>
            <person name="Morono Y."/>
            <person name="Uchiyama I."/>
            <person name="Ito T."/>
            <person name="Fujiyama A."/>
            <person name="Inagaki F."/>
            <person name="Takami H."/>
        </authorList>
    </citation>
    <scope>NUCLEOTIDE SEQUENCE</scope>
    <source>
        <strain evidence="1">Expedition CK06-06</strain>
    </source>
</reference>
<protein>
    <submittedName>
        <fullName evidence="1">Uncharacterized protein</fullName>
    </submittedName>
</protein>
<proteinExistence type="predicted"/>
<organism evidence="1">
    <name type="scientific">marine sediment metagenome</name>
    <dbReference type="NCBI Taxonomy" id="412755"/>
    <lineage>
        <taxon>unclassified sequences</taxon>
        <taxon>metagenomes</taxon>
        <taxon>ecological metagenomes</taxon>
    </lineage>
</organism>
<name>X1ESV2_9ZZZZ</name>
<dbReference type="AlphaFoldDB" id="X1ESV2"/>
<evidence type="ECO:0000313" key="1">
    <source>
        <dbReference type="EMBL" id="GAH11713.1"/>
    </source>
</evidence>
<sequence>RGAKIVAKGHHSELIYTSPDYRRIFSRSANLPPLRDIESRTNFSLGGGAP</sequence>
<gene>
    <name evidence="1" type="ORF">S01H4_61539</name>
</gene>
<comment type="caution">
    <text evidence="1">The sequence shown here is derived from an EMBL/GenBank/DDBJ whole genome shotgun (WGS) entry which is preliminary data.</text>
</comment>
<feature type="non-terminal residue" evidence="1">
    <location>
        <position position="1"/>
    </location>
</feature>
<dbReference type="EMBL" id="BART01036511">
    <property type="protein sequence ID" value="GAH11713.1"/>
    <property type="molecule type" value="Genomic_DNA"/>
</dbReference>